<evidence type="ECO:0000313" key="6">
    <source>
        <dbReference type="EMBL" id="KFI84289.1"/>
    </source>
</evidence>
<accession>A0A087CLY9</accession>
<evidence type="ECO:0000313" key="7">
    <source>
        <dbReference type="Proteomes" id="UP000029050"/>
    </source>
</evidence>
<reference evidence="6 7" key="1">
    <citation type="submission" date="2014-03" db="EMBL/GenBank/DDBJ databases">
        <title>Genomics of Bifidobacteria.</title>
        <authorList>
            <person name="Ventura M."/>
            <person name="Milani C."/>
            <person name="Lugli G.A."/>
        </authorList>
    </citation>
    <scope>NUCLEOTIDE SEQUENCE [LARGE SCALE GENOMIC DNA]</scope>
    <source>
        <strain evidence="6 7">LMG 21775</strain>
    </source>
</reference>
<keyword evidence="2" id="KW-0805">Transcription regulation</keyword>
<feature type="domain" description="Sugar-binding" evidence="5">
    <location>
        <begin position="68"/>
        <end position="321"/>
    </location>
</feature>
<evidence type="ECO:0000256" key="2">
    <source>
        <dbReference type="ARBA" id="ARBA00023015"/>
    </source>
</evidence>
<dbReference type="InterPro" id="IPR037171">
    <property type="entry name" value="NagB/RpiA_transferase-like"/>
</dbReference>
<evidence type="ECO:0000256" key="1">
    <source>
        <dbReference type="ARBA" id="ARBA00010466"/>
    </source>
</evidence>
<evidence type="ECO:0000256" key="3">
    <source>
        <dbReference type="ARBA" id="ARBA00023125"/>
    </source>
</evidence>
<gene>
    <name evidence="6" type="ORF">BPSY_0167</name>
</gene>
<dbReference type="PANTHER" id="PTHR34294">
    <property type="entry name" value="TRANSCRIPTIONAL REGULATOR-RELATED"/>
    <property type="match status" value="1"/>
</dbReference>
<dbReference type="GeneID" id="98299409"/>
<keyword evidence="4" id="KW-0804">Transcription</keyword>
<protein>
    <submittedName>
        <fullName evidence="6">DeoR family transcriptional regulator</fullName>
    </submittedName>
</protein>
<dbReference type="Gene3D" id="1.10.10.10">
    <property type="entry name" value="Winged helix-like DNA-binding domain superfamily/Winged helix DNA-binding domain"/>
    <property type="match status" value="1"/>
</dbReference>
<dbReference type="EMBL" id="JGZI01000002">
    <property type="protein sequence ID" value="KFI84289.1"/>
    <property type="molecule type" value="Genomic_DNA"/>
</dbReference>
<dbReference type="Proteomes" id="UP000029050">
    <property type="component" value="Unassembled WGS sequence"/>
</dbReference>
<dbReference type="Gene3D" id="3.40.50.1360">
    <property type="match status" value="1"/>
</dbReference>
<evidence type="ECO:0000256" key="4">
    <source>
        <dbReference type="ARBA" id="ARBA00023163"/>
    </source>
</evidence>
<dbReference type="InterPro" id="IPR051054">
    <property type="entry name" value="SorC_transcr_regulators"/>
</dbReference>
<evidence type="ECO:0000259" key="5">
    <source>
        <dbReference type="Pfam" id="PF04198"/>
    </source>
</evidence>
<comment type="similarity">
    <text evidence="1">Belongs to the SorC transcriptional regulatory family.</text>
</comment>
<dbReference type="AlphaFoldDB" id="A0A087CLY9"/>
<dbReference type="PANTHER" id="PTHR34294:SF1">
    <property type="entry name" value="TRANSCRIPTIONAL REGULATOR LSRR"/>
    <property type="match status" value="1"/>
</dbReference>
<dbReference type="RefSeq" id="WP_033495981.1">
    <property type="nucleotide sequence ID" value="NZ_BAABVZ010000004.1"/>
</dbReference>
<dbReference type="SUPFAM" id="SSF100950">
    <property type="entry name" value="NagB/RpiA/CoA transferase-like"/>
    <property type="match status" value="1"/>
</dbReference>
<proteinExistence type="inferred from homology"/>
<keyword evidence="3" id="KW-0238">DNA-binding</keyword>
<sequence length="323" mass="34970">MFIKDDQLISSSSREHVDLLLRIARRYYLDSKTQTEIAKEFGYSRASIARLLKESRERNMVHITVDHPLERLEELEQGLVERYGLHYARVGEPAIGEDPIAVVSQCAASLFVEHMRPDSLVTVSNGNAVAATVREVAPQNWEKTNVAQMIGSLSPTNPMTDSPEICMMLAQRLGGSFTKLPVPMILSSSGVAQAMRREGQIAATLALGGGADIALVGVGAVANMRSGHIFDAYVDADVVKEVVGKGAVGHICGHHIDSNGRHVHTSLCDRTISIDFERLRRIPLVIGVAWGSTKVPAIRACLLGGLISALATDKETAERLLDG</sequence>
<dbReference type="GO" id="GO:0030246">
    <property type="term" value="F:carbohydrate binding"/>
    <property type="evidence" value="ECO:0007669"/>
    <property type="project" value="InterPro"/>
</dbReference>
<dbReference type="InterPro" id="IPR007324">
    <property type="entry name" value="Sugar-bd_dom_put"/>
</dbReference>
<dbReference type="GO" id="GO:0003677">
    <property type="term" value="F:DNA binding"/>
    <property type="evidence" value="ECO:0007669"/>
    <property type="project" value="UniProtKB-KW"/>
</dbReference>
<dbReference type="Pfam" id="PF04198">
    <property type="entry name" value="Sugar-bind"/>
    <property type="match status" value="1"/>
</dbReference>
<dbReference type="STRING" id="218140.BPSY_0167"/>
<comment type="caution">
    <text evidence="6">The sequence shown here is derived from an EMBL/GenBank/DDBJ whole genome shotgun (WGS) entry which is preliminary data.</text>
</comment>
<dbReference type="InterPro" id="IPR036388">
    <property type="entry name" value="WH-like_DNA-bd_sf"/>
</dbReference>
<dbReference type="OrthoDB" id="186585at2"/>
<organism evidence="6 7">
    <name type="scientific">Bifidobacterium psychraerophilum</name>
    <dbReference type="NCBI Taxonomy" id="218140"/>
    <lineage>
        <taxon>Bacteria</taxon>
        <taxon>Bacillati</taxon>
        <taxon>Actinomycetota</taxon>
        <taxon>Actinomycetes</taxon>
        <taxon>Bifidobacteriales</taxon>
        <taxon>Bifidobacteriaceae</taxon>
        <taxon>Bifidobacterium</taxon>
    </lineage>
</organism>
<dbReference type="eggNOG" id="COG2390">
    <property type="taxonomic scope" value="Bacteria"/>
</dbReference>
<keyword evidence="7" id="KW-1185">Reference proteome</keyword>
<name>A0A087CLY9_9BIFI</name>